<feature type="transmembrane region" description="Helical" evidence="1">
    <location>
        <begin position="216"/>
        <end position="233"/>
    </location>
</feature>
<evidence type="ECO:0000313" key="3">
    <source>
        <dbReference type="Proteomes" id="UP000283128"/>
    </source>
</evidence>
<evidence type="ECO:0000313" key="2">
    <source>
        <dbReference type="EMBL" id="RVU16278.1"/>
    </source>
</evidence>
<proteinExistence type="predicted"/>
<dbReference type="Proteomes" id="UP000283128">
    <property type="component" value="Unassembled WGS sequence"/>
</dbReference>
<feature type="transmembrane region" description="Helical" evidence="1">
    <location>
        <begin position="12"/>
        <end position="35"/>
    </location>
</feature>
<keyword evidence="1" id="KW-0812">Transmembrane</keyword>
<feature type="transmembrane region" description="Helical" evidence="1">
    <location>
        <begin position="55"/>
        <end position="73"/>
    </location>
</feature>
<gene>
    <name evidence="2" type="ORF">EOT10_37070</name>
</gene>
<protein>
    <submittedName>
        <fullName evidence="2">Uncharacterized protein</fullName>
    </submittedName>
</protein>
<dbReference type="RefSeq" id="WP_127832793.1">
    <property type="nucleotide sequence ID" value="NZ_RZYA01000028.1"/>
</dbReference>
<dbReference type="OrthoDB" id="4097342at2"/>
<feature type="transmembrane region" description="Helical" evidence="1">
    <location>
        <begin position="187"/>
        <end position="210"/>
    </location>
</feature>
<accession>A0A3S2VMP2</accession>
<evidence type="ECO:0000256" key="1">
    <source>
        <dbReference type="SAM" id="Phobius"/>
    </source>
</evidence>
<keyword evidence="1" id="KW-1133">Transmembrane helix</keyword>
<keyword evidence="1" id="KW-0472">Membrane</keyword>
<dbReference type="EMBL" id="RZYA01000028">
    <property type="protein sequence ID" value="RVU16278.1"/>
    <property type="molecule type" value="Genomic_DNA"/>
</dbReference>
<comment type="caution">
    <text evidence="2">The sequence shown here is derived from an EMBL/GenBank/DDBJ whole genome shotgun (WGS) entry which is preliminary data.</text>
</comment>
<reference evidence="2 3" key="1">
    <citation type="submission" date="2019-01" db="EMBL/GenBank/DDBJ databases">
        <title>Genome sequences of Streptomyces and Rhizobium isolates collected from root and soil.</title>
        <authorList>
            <person name="Chhettri S."/>
            <person name="Sevigny J.L."/>
            <person name="Sen A."/>
            <person name="Ennis N."/>
            <person name="Tisa L."/>
        </authorList>
    </citation>
    <scope>NUCLEOTIDE SEQUENCE [LARGE SCALE GENOMIC DNA]</scope>
    <source>
        <strain evidence="2 3">San01</strain>
    </source>
</reference>
<sequence>MGDIAKGVLGGGWALLVGWILPAALNLVVFALAVAPSLHRPTVFGPLWPASGRPTPLALLVAACLLGLVLNALQTPLYRLLEGYLLWPQGAYRRGIRVQKNRRDKVKSLTHGEGVPPIRRALLAEKLSRYPADDDQIAPSRLGNAIRRFETYGYDRYCLDTQVLWSELTSAAPEMANKQVHTARTNVDFFVALLYGHGVMATTSFASLAAAHANRPVLVVTALALIALMPLWYRAAVAATDEWASAVRALVNLGRKPLADALGLLLPKRLNDERAMWKLVTRMSNRPYAPAADLALAPYRLEVPQAAASSPPMHP</sequence>
<name>A0A3S2VMP2_9ACTN</name>
<organism evidence="2 3">
    <name type="scientific">Streptomyces antnestii</name>
    <dbReference type="NCBI Taxonomy" id="2494256"/>
    <lineage>
        <taxon>Bacteria</taxon>
        <taxon>Bacillati</taxon>
        <taxon>Actinomycetota</taxon>
        <taxon>Actinomycetes</taxon>
        <taxon>Kitasatosporales</taxon>
        <taxon>Streptomycetaceae</taxon>
        <taxon>Streptomyces</taxon>
    </lineage>
</organism>
<keyword evidence="3" id="KW-1185">Reference proteome</keyword>
<dbReference type="AlphaFoldDB" id="A0A3S2VMP2"/>